<proteinExistence type="predicted"/>
<evidence type="ECO:0008006" key="3">
    <source>
        <dbReference type="Google" id="ProtNLM"/>
    </source>
</evidence>
<name>A0AA48QVM1_9TREE</name>
<dbReference type="GO" id="GO:0016279">
    <property type="term" value="F:protein-lysine N-methyltransferase activity"/>
    <property type="evidence" value="ECO:0007669"/>
    <property type="project" value="TreeGrafter"/>
</dbReference>
<dbReference type="PANTHER" id="PTHR13271">
    <property type="entry name" value="UNCHARACTERIZED PUTATIVE METHYLTRANSFERASE"/>
    <property type="match status" value="1"/>
</dbReference>
<reference evidence="1" key="1">
    <citation type="journal article" date="2023" name="BMC Genomics">
        <title>Chromosome-level genome assemblies of Cutaneotrichosporon spp. (Trichosporonales, Basidiomycota) reveal imbalanced evolution between nucleotide sequences and chromosome synteny.</title>
        <authorList>
            <person name="Kobayashi Y."/>
            <person name="Kayamori A."/>
            <person name="Aoki K."/>
            <person name="Shiwa Y."/>
            <person name="Matsutani M."/>
            <person name="Fujita N."/>
            <person name="Sugita T."/>
            <person name="Iwasaki W."/>
            <person name="Tanaka N."/>
            <person name="Takashima M."/>
        </authorList>
    </citation>
    <scope>NUCLEOTIDE SEQUENCE</scope>
    <source>
        <strain evidence="1">HIS019</strain>
    </source>
</reference>
<sequence>MVDHGLLQGEAPPSADILTAWLKEYGVLVSDGVKIVPMADGTGWRVVAARDLEPFEPIVKIPKSAILSTRTCSLPPLSTSIDSVATTSHTILGLALALLHELRLGPDSRFWGYTQSLPRATVLVPSLWPLDPNAESASAWLQGTEASRDIERRKLEGIGLDSMRRWYAATRTHLPPTRFHTGPSPFEAFAHAYSLVSTRAFLVDLYHLVALCPFADLLNHSGANHTSLASDDFVCHRCGSLPVCEHDGPDLDRLTHLEERERARLTEPDTVDMYVEMPAAAGDEVMNTYGEHLSEARLLVEWGFVPSEEDAGDALVAEAVTWEVEELLQGTKEVDVIDAVVAASSHLEECEDALLCLPSRGMYHINLAGQVSLRLFAALYARHAPLRFLLGDVRCLEEAWEMVENGCESIPINKHLVAVASDLRELVLARLQGMYRPDMEVGKMCDTREALPDDARLEHMAMTVAINERALLRSVLERWETLLAAVE</sequence>
<dbReference type="RefSeq" id="XP_060456706.1">
    <property type="nucleotide sequence ID" value="XM_060600076.1"/>
</dbReference>
<dbReference type="EMBL" id="AP028215">
    <property type="protein sequence ID" value="BEI91441.1"/>
    <property type="molecule type" value="Genomic_DNA"/>
</dbReference>
<gene>
    <name evidence="1" type="ORF">CcaverHIS019_0402610</name>
</gene>
<keyword evidence="2" id="KW-1185">Reference proteome</keyword>
<accession>A0AA48QVM1</accession>
<dbReference type="AlphaFoldDB" id="A0AA48QVM1"/>
<organism evidence="1 2">
    <name type="scientific">Cutaneotrichosporon cavernicola</name>
    <dbReference type="NCBI Taxonomy" id="279322"/>
    <lineage>
        <taxon>Eukaryota</taxon>
        <taxon>Fungi</taxon>
        <taxon>Dikarya</taxon>
        <taxon>Basidiomycota</taxon>
        <taxon>Agaricomycotina</taxon>
        <taxon>Tremellomycetes</taxon>
        <taxon>Trichosporonales</taxon>
        <taxon>Trichosporonaceae</taxon>
        <taxon>Cutaneotrichosporon</taxon>
    </lineage>
</organism>
<dbReference type="SUPFAM" id="SSF82199">
    <property type="entry name" value="SET domain"/>
    <property type="match status" value="1"/>
</dbReference>
<dbReference type="Proteomes" id="UP001233271">
    <property type="component" value="Chromosome 4"/>
</dbReference>
<dbReference type="GeneID" id="85495311"/>
<evidence type="ECO:0000313" key="1">
    <source>
        <dbReference type="EMBL" id="BEI91441.1"/>
    </source>
</evidence>
<protein>
    <recommendedName>
        <fullName evidence="3">SET domain-containing protein</fullName>
    </recommendedName>
</protein>
<dbReference type="KEGG" id="ccac:CcaHIS019_0402610"/>
<dbReference type="PANTHER" id="PTHR13271:SF34">
    <property type="entry name" value="N-LYSINE METHYLTRANSFERASE SETD6"/>
    <property type="match status" value="1"/>
</dbReference>
<dbReference type="GO" id="GO:0005634">
    <property type="term" value="C:nucleus"/>
    <property type="evidence" value="ECO:0007669"/>
    <property type="project" value="TreeGrafter"/>
</dbReference>
<dbReference type="Gene3D" id="3.90.1410.10">
    <property type="entry name" value="set domain protein methyltransferase, domain 1"/>
    <property type="match status" value="1"/>
</dbReference>
<dbReference type="CDD" id="cd10527">
    <property type="entry name" value="SET_LSMT"/>
    <property type="match status" value="1"/>
</dbReference>
<dbReference type="InterPro" id="IPR050600">
    <property type="entry name" value="SETD3_SETD6_MTase"/>
</dbReference>
<evidence type="ECO:0000313" key="2">
    <source>
        <dbReference type="Proteomes" id="UP001233271"/>
    </source>
</evidence>
<dbReference type="InterPro" id="IPR046341">
    <property type="entry name" value="SET_dom_sf"/>
</dbReference>